<feature type="compositionally biased region" description="Basic and acidic residues" evidence="1">
    <location>
        <begin position="95"/>
        <end position="114"/>
    </location>
</feature>
<protein>
    <submittedName>
        <fullName evidence="2">Unnamed protein product</fullName>
    </submittedName>
</protein>
<accession>A0AAN4Z1R8</accession>
<name>A0AAN4Z1R8_ASPOZ</name>
<reference evidence="2" key="1">
    <citation type="submission" date="2023-04" db="EMBL/GenBank/DDBJ databases">
        <title>Aspergillus oryzae NBRC 4228.</title>
        <authorList>
            <person name="Ichikawa N."/>
            <person name="Sato H."/>
            <person name="Tonouchi N."/>
        </authorList>
    </citation>
    <scope>NUCLEOTIDE SEQUENCE</scope>
    <source>
        <strain evidence="2">NBRC 4228</strain>
    </source>
</reference>
<dbReference type="EMBL" id="BSYA01000303">
    <property type="protein sequence ID" value="GMG38415.1"/>
    <property type="molecule type" value="Genomic_DNA"/>
</dbReference>
<feature type="compositionally biased region" description="Basic and acidic residues" evidence="1">
    <location>
        <begin position="55"/>
        <end position="80"/>
    </location>
</feature>
<dbReference type="Proteomes" id="UP001165205">
    <property type="component" value="Unassembled WGS sequence"/>
</dbReference>
<evidence type="ECO:0000313" key="3">
    <source>
        <dbReference type="Proteomes" id="UP001165205"/>
    </source>
</evidence>
<evidence type="ECO:0000313" key="2">
    <source>
        <dbReference type="EMBL" id="GMG38415.1"/>
    </source>
</evidence>
<organism evidence="2 3">
    <name type="scientific">Aspergillus oryzae</name>
    <name type="common">Yellow koji mold</name>
    <dbReference type="NCBI Taxonomy" id="5062"/>
    <lineage>
        <taxon>Eukaryota</taxon>
        <taxon>Fungi</taxon>
        <taxon>Dikarya</taxon>
        <taxon>Ascomycota</taxon>
        <taxon>Pezizomycotina</taxon>
        <taxon>Eurotiomycetes</taxon>
        <taxon>Eurotiomycetidae</taxon>
        <taxon>Eurotiales</taxon>
        <taxon>Aspergillaceae</taxon>
        <taxon>Aspergillus</taxon>
        <taxon>Aspergillus subgen. Circumdati</taxon>
    </lineage>
</organism>
<feature type="region of interest" description="Disordered" evidence="1">
    <location>
        <begin position="55"/>
        <end position="154"/>
    </location>
</feature>
<comment type="caution">
    <text evidence="2">The sequence shown here is derived from an EMBL/GenBank/DDBJ whole genome shotgun (WGS) entry which is preliminary data.</text>
</comment>
<dbReference type="AlphaFoldDB" id="A0AAN4Z1R8"/>
<gene>
    <name evidence="2" type="ORF">Aory04_001312500</name>
</gene>
<sequence length="154" mass="16851">MALKALTAVLSGRRGCNRHCNHHTLAIVSNPEPGIRNRTPTKGRIRRNRPWAHIIRGEGSRADRSDRTKDLRTNKTEKHVHASQGLQEDDTEAETLDRVQHAEPEPDTSGDERAAGISSCHPREVVANARHTPPDLCPAGSSEATGEHGEEPAV</sequence>
<evidence type="ECO:0000256" key="1">
    <source>
        <dbReference type="SAM" id="MobiDB-lite"/>
    </source>
</evidence>
<feature type="compositionally biased region" description="Basic and acidic residues" evidence="1">
    <location>
        <begin position="145"/>
        <end position="154"/>
    </location>
</feature>
<proteinExistence type="predicted"/>